<feature type="transmembrane region" description="Helical" evidence="7">
    <location>
        <begin position="313"/>
        <end position="332"/>
    </location>
</feature>
<dbReference type="CDD" id="cd17369">
    <property type="entry name" value="MFS_ShiA_like"/>
    <property type="match status" value="1"/>
</dbReference>
<dbReference type="RefSeq" id="WP_010917915.1">
    <property type="nucleotide sequence ID" value="NC_011916.1"/>
</dbReference>
<keyword evidence="6 7" id="KW-0472">Membrane</keyword>
<dbReference type="PhylomeDB" id="A0A0H3C3L7"/>
<dbReference type="PANTHER" id="PTHR43045">
    <property type="entry name" value="SHIKIMATE TRANSPORTER"/>
    <property type="match status" value="1"/>
</dbReference>
<dbReference type="PATRIC" id="fig|565050.3.peg.26"/>
<feature type="transmembrane region" description="Helical" evidence="7">
    <location>
        <begin position="523"/>
        <end position="541"/>
    </location>
</feature>
<dbReference type="InterPro" id="IPR020846">
    <property type="entry name" value="MFS_dom"/>
</dbReference>
<keyword evidence="10" id="KW-1185">Reference proteome</keyword>
<feature type="transmembrane region" description="Helical" evidence="7">
    <location>
        <begin position="86"/>
        <end position="106"/>
    </location>
</feature>
<evidence type="ECO:0000313" key="9">
    <source>
        <dbReference type="EMBL" id="ACL93492.1"/>
    </source>
</evidence>
<evidence type="ECO:0000256" key="7">
    <source>
        <dbReference type="SAM" id="Phobius"/>
    </source>
</evidence>
<evidence type="ECO:0000256" key="2">
    <source>
        <dbReference type="ARBA" id="ARBA00022448"/>
    </source>
</evidence>
<feature type="transmembrane region" description="Helical" evidence="7">
    <location>
        <begin position="286"/>
        <end position="304"/>
    </location>
</feature>
<keyword evidence="3" id="KW-1003">Cell membrane</keyword>
<dbReference type="GO" id="GO:0022857">
    <property type="term" value="F:transmembrane transporter activity"/>
    <property type="evidence" value="ECO:0007669"/>
    <property type="project" value="InterPro"/>
</dbReference>
<proteinExistence type="predicted"/>
<dbReference type="SUPFAM" id="SSF103473">
    <property type="entry name" value="MFS general substrate transporter"/>
    <property type="match status" value="2"/>
</dbReference>
<dbReference type="Gene3D" id="1.20.1250.20">
    <property type="entry name" value="MFS general substrate transporter like domains"/>
    <property type="match status" value="3"/>
</dbReference>
<dbReference type="SMR" id="A0A0H3C3L7"/>
<feature type="transmembrane region" description="Helical" evidence="7">
    <location>
        <begin position="112"/>
        <end position="140"/>
    </location>
</feature>
<dbReference type="PROSITE" id="PS00217">
    <property type="entry name" value="SUGAR_TRANSPORT_2"/>
    <property type="match status" value="1"/>
</dbReference>
<evidence type="ECO:0000259" key="8">
    <source>
        <dbReference type="PROSITE" id="PS50850"/>
    </source>
</evidence>
<keyword evidence="5 7" id="KW-1133">Transmembrane helix</keyword>
<keyword evidence="4 7" id="KW-0812">Transmembrane</keyword>
<feature type="domain" description="Major facilitator superfamily (MFS) profile" evidence="8">
    <location>
        <begin position="14"/>
        <end position="545"/>
    </location>
</feature>
<name>A0A0H3C3L7_CAUVN</name>
<evidence type="ECO:0000256" key="4">
    <source>
        <dbReference type="ARBA" id="ARBA00022692"/>
    </source>
</evidence>
<feature type="transmembrane region" description="Helical" evidence="7">
    <location>
        <begin position="245"/>
        <end position="266"/>
    </location>
</feature>
<evidence type="ECO:0000256" key="3">
    <source>
        <dbReference type="ARBA" id="ARBA00022475"/>
    </source>
</evidence>
<dbReference type="GO" id="GO:0005886">
    <property type="term" value="C:plasma membrane"/>
    <property type="evidence" value="ECO:0007669"/>
    <property type="project" value="UniProtKB-SubCell"/>
</dbReference>
<feature type="transmembrane region" description="Helical" evidence="7">
    <location>
        <begin position="492"/>
        <end position="517"/>
    </location>
</feature>
<sequence length="550" mass="58746">MAEEGQKRASMRTVVSASSAGTAFEWYDFFIFGSLTQVISKTFFAGLNETAGYIAALALFGVGFAFRPLGALVFGKIGDQDGRKGAFLATVLLMGGATFAIAFLPTYEQAGIIAPILLIILRCLQGFALGGEYGGAAIYVAEHSPANKRGWATSWVQTSAAFGLFGALLVILATRWVLGKYVGPDAFDEWGWRIPFAVSLGLLGISVWMRLKLTESPTFEAMKAEGQASKAPYAEAFGQWSNLKLVILAFVSMMCAQGAVWYTSFFYVQTFMEKFLKVDPVTINELMMIATAVSAIFYVVFGWLSDKVGRKPVMLGGMTLALLFYFPGFHLLEKAANPALAEASAKAPVVVFADPKDCSLQFDPVGKTAFVTSCDIVKSTLANAGVSYANEAAPAGAVAVMRIGGAEVLSKSAAGLGKDEVKATKAEVEGRIKAALAGAGYPTKADPARMNMPMILGVLFVFVIAATALFGPLAACLVELFPTRVRYTALSLPYHIGTGWVGGFVPFFAFAIVAAVGNIYAGLWYPFAFTLLSVLTTLFLLPETKERPLN</sequence>
<keyword evidence="2" id="KW-0813">Transport</keyword>
<dbReference type="RefSeq" id="YP_002515400.1">
    <property type="nucleotide sequence ID" value="NC_011916.1"/>
</dbReference>
<dbReference type="HOGENOM" id="CLU_001265_39_2_5"/>
<evidence type="ECO:0000256" key="5">
    <source>
        <dbReference type="ARBA" id="ARBA00022989"/>
    </source>
</evidence>
<dbReference type="GeneID" id="7332115"/>
<gene>
    <name evidence="9" type="ordered locus">CCNA_00025</name>
</gene>
<dbReference type="KEGG" id="ccs:CCNA_00025"/>
<dbReference type="Pfam" id="PF00083">
    <property type="entry name" value="Sugar_tr"/>
    <property type="match status" value="2"/>
</dbReference>
<feature type="transmembrane region" description="Helical" evidence="7">
    <location>
        <begin position="454"/>
        <end position="480"/>
    </location>
</feature>
<accession>A0A0H3C3L7</accession>
<evidence type="ECO:0000313" key="10">
    <source>
        <dbReference type="Proteomes" id="UP000001364"/>
    </source>
</evidence>
<feature type="transmembrane region" description="Helical" evidence="7">
    <location>
        <begin position="51"/>
        <end position="74"/>
    </location>
</feature>
<dbReference type="InterPro" id="IPR005828">
    <property type="entry name" value="MFS_sugar_transport-like"/>
</dbReference>
<evidence type="ECO:0000256" key="6">
    <source>
        <dbReference type="ARBA" id="ARBA00023136"/>
    </source>
</evidence>
<dbReference type="OrthoDB" id="9783227at2"/>
<feature type="transmembrane region" description="Helical" evidence="7">
    <location>
        <begin position="190"/>
        <end position="209"/>
    </location>
</feature>
<reference evidence="9 10" key="1">
    <citation type="journal article" date="2010" name="J. Bacteriol.">
        <title>The genetic basis of laboratory adaptation in Caulobacter crescentus.</title>
        <authorList>
            <person name="Marks M.E."/>
            <person name="Castro-Rojas C.M."/>
            <person name="Teiling C."/>
            <person name="Du L."/>
            <person name="Kapatral V."/>
            <person name="Walunas T.L."/>
            <person name="Crosson S."/>
        </authorList>
    </citation>
    <scope>NUCLEOTIDE SEQUENCE [LARGE SCALE GENOMIC DNA]</scope>
    <source>
        <strain evidence="10">NA1000 / CB15N</strain>
    </source>
</reference>
<dbReference type="AlphaFoldDB" id="A0A0H3C3L7"/>
<evidence type="ECO:0000256" key="1">
    <source>
        <dbReference type="ARBA" id="ARBA00004651"/>
    </source>
</evidence>
<comment type="subcellular location">
    <subcellularLocation>
        <location evidence="1">Cell membrane</location>
        <topology evidence="1">Multi-pass membrane protein</topology>
    </subcellularLocation>
</comment>
<dbReference type="EMBL" id="CP001340">
    <property type="protein sequence ID" value="ACL93492.1"/>
    <property type="molecule type" value="Genomic_DNA"/>
</dbReference>
<dbReference type="InterPro" id="IPR036259">
    <property type="entry name" value="MFS_trans_sf"/>
</dbReference>
<feature type="transmembrane region" description="Helical" evidence="7">
    <location>
        <begin position="160"/>
        <end position="178"/>
    </location>
</feature>
<dbReference type="InterPro" id="IPR005829">
    <property type="entry name" value="Sugar_transporter_CS"/>
</dbReference>
<dbReference type="PROSITE" id="PS50850">
    <property type="entry name" value="MFS"/>
    <property type="match status" value="1"/>
</dbReference>
<dbReference type="Proteomes" id="UP000001364">
    <property type="component" value="Chromosome"/>
</dbReference>
<protein>
    <submittedName>
        <fullName evidence="9">Major facilitator superfamily transporter</fullName>
    </submittedName>
</protein>
<organism evidence="9 10">
    <name type="scientific">Caulobacter vibrioides (strain NA1000 / CB15N)</name>
    <name type="common">Caulobacter crescentus</name>
    <dbReference type="NCBI Taxonomy" id="565050"/>
    <lineage>
        <taxon>Bacteria</taxon>
        <taxon>Pseudomonadati</taxon>
        <taxon>Pseudomonadota</taxon>
        <taxon>Alphaproteobacteria</taxon>
        <taxon>Caulobacterales</taxon>
        <taxon>Caulobacteraceae</taxon>
        <taxon>Caulobacter</taxon>
    </lineage>
</organism>
<dbReference type="PANTHER" id="PTHR43045:SF7">
    <property type="entry name" value="MAJOR FACILITATOR SUPERFAMILY TRANSPORTER"/>
    <property type="match status" value="1"/>
</dbReference>